<evidence type="ECO:0000313" key="1">
    <source>
        <dbReference type="EMBL" id="MTI24298.1"/>
    </source>
</evidence>
<dbReference type="EMBL" id="SMLW01000393">
    <property type="protein sequence ID" value="MTI24298.1"/>
    <property type="molecule type" value="Genomic_DNA"/>
</dbReference>
<keyword evidence="2" id="KW-1185">Reference proteome</keyword>
<reference evidence="1 2" key="1">
    <citation type="submission" date="2019-02" db="EMBL/GenBank/DDBJ databases">
        <authorList>
            <person name="Goldberg S.R."/>
            <person name="Haltli B.A."/>
            <person name="Correa H."/>
            <person name="Russell K.G."/>
        </authorList>
    </citation>
    <scope>NUCLEOTIDE SEQUENCE [LARGE SCALE GENOMIC DNA]</scope>
    <source>
        <strain evidence="1 2">JCM 16186</strain>
    </source>
</reference>
<dbReference type="Gene3D" id="1.20.120.450">
    <property type="entry name" value="dinb family like domain"/>
    <property type="match status" value="1"/>
</dbReference>
<dbReference type="SUPFAM" id="SSF109854">
    <property type="entry name" value="DinB/YfiT-like putative metalloenzymes"/>
    <property type="match status" value="1"/>
</dbReference>
<comment type="caution">
    <text evidence="1">The sequence shown here is derived from an EMBL/GenBank/DDBJ whole genome shotgun (WGS) entry which is preliminary data.</text>
</comment>
<gene>
    <name evidence="1" type="ORF">E1163_05005</name>
</gene>
<sequence length="184" mass="20650">MIMAFSLNAQDNSNDEVLYYSQIPDYPESYTAGSVAARMVDGLGFRFYWATEGLRPEDLAFRPGDDARSAAETIDHIFQMSYLIANAVQQESAYPPEDLPFTQKRALTLSNLRQVSQVLRKSSDKDLEGYVIKFGNGTELPFWNLINGPIADALWHCGQIVSFRRSSGNPFNSNVSVLNGRLRK</sequence>
<evidence type="ECO:0000313" key="2">
    <source>
        <dbReference type="Proteomes" id="UP000798808"/>
    </source>
</evidence>
<protein>
    <submittedName>
        <fullName evidence="1">DinB family protein</fullName>
    </submittedName>
</protein>
<name>A0ABW9RJV3_9BACT</name>
<dbReference type="InterPro" id="IPR034660">
    <property type="entry name" value="DinB/YfiT-like"/>
</dbReference>
<organism evidence="1 2">
    <name type="scientific">Fulvivirga kasyanovii</name>
    <dbReference type="NCBI Taxonomy" id="396812"/>
    <lineage>
        <taxon>Bacteria</taxon>
        <taxon>Pseudomonadati</taxon>
        <taxon>Bacteroidota</taxon>
        <taxon>Cytophagia</taxon>
        <taxon>Cytophagales</taxon>
        <taxon>Fulvivirgaceae</taxon>
        <taxon>Fulvivirga</taxon>
    </lineage>
</organism>
<accession>A0ABW9RJV3</accession>
<proteinExistence type="predicted"/>
<dbReference type="Proteomes" id="UP000798808">
    <property type="component" value="Unassembled WGS sequence"/>
</dbReference>